<organism evidence="1 2">
    <name type="scientific">Candidatus Sungbacteria bacterium RIFCSPHIGHO2_02_FULL_49_12</name>
    <dbReference type="NCBI Taxonomy" id="1802271"/>
    <lineage>
        <taxon>Bacteria</taxon>
        <taxon>Candidatus Sungiibacteriota</taxon>
    </lineage>
</organism>
<proteinExistence type="predicted"/>
<evidence type="ECO:0008006" key="3">
    <source>
        <dbReference type="Google" id="ProtNLM"/>
    </source>
</evidence>
<evidence type="ECO:0000313" key="1">
    <source>
        <dbReference type="EMBL" id="OHA01392.1"/>
    </source>
</evidence>
<sequence length="128" mass="13422">MKSTFISIGVVVILIGGAVLFSRGGTDAGATPQNNISIVDGKQIIEIDAKGGYLPRNSVAKANIPTVIKVRTNGTFDCSAALVIPSIGYRKNLPSSGETLIELPSQKEGSTLQGLCAMGMYNFSVKFN</sequence>
<dbReference type="InterPro" id="IPR008972">
    <property type="entry name" value="Cupredoxin"/>
</dbReference>
<evidence type="ECO:0000313" key="2">
    <source>
        <dbReference type="Proteomes" id="UP000177362"/>
    </source>
</evidence>
<accession>A0A1G2KS35</accession>
<gene>
    <name evidence="1" type="ORF">A3C11_02645</name>
</gene>
<protein>
    <recommendedName>
        <fullName evidence="3">EfeO-type cupredoxin-like domain-containing protein</fullName>
    </recommendedName>
</protein>
<dbReference type="EMBL" id="MHQJ01000017">
    <property type="protein sequence ID" value="OHA01392.1"/>
    <property type="molecule type" value="Genomic_DNA"/>
</dbReference>
<dbReference type="STRING" id="1802271.A3C11_02645"/>
<name>A0A1G2KS35_9BACT</name>
<reference evidence="1 2" key="1">
    <citation type="journal article" date="2016" name="Nat. Commun.">
        <title>Thousands of microbial genomes shed light on interconnected biogeochemical processes in an aquifer system.</title>
        <authorList>
            <person name="Anantharaman K."/>
            <person name="Brown C.T."/>
            <person name="Hug L.A."/>
            <person name="Sharon I."/>
            <person name="Castelle C.J."/>
            <person name="Probst A.J."/>
            <person name="Thomas B.C."/>
            <person name="Singh A."/>
            <person name="Wilkins M.J."/>
            <person name="Karaoz U."/>
            <person name="Brodie E.L."/>
            <person name="Williams K.H."/>
            <person name="Hubbard S.S."/>
            <person name="Banfield J.F."/>
        </authorList>
    </citation>
    <scope>NUCLEOTIDE SEQUENCE [LARGE SCALE GENOMIC DNA]</scope>
</reference>
<dbReference type="AlphaFoldDB" id="A0A1G2KS35"/>
<comment type="caution">
    <text evidence="1">The sequence shown here is derived from an EMBL/GenBank/DDBJ whole genome shotgun (WGS) entry which is preliminary data.</text>
</comment>
<dbReference type="Gene3D" id="2.60.40.420">
    <property type="entry name" value="Cupredoxins - blue copper proteins"/>
    <property type="match status" value="1"/>
</dbReference>
<dbReference type="Proteomes" id="UP000177362">
    <property type="component" value="Unassembled WGS sequence"/>
</dbReference>